<accession>A0A9D4BFM9</accession>
<dbReference type="AlphaFoldDB" id="A0A9D4BFM9"/>
<reference evidence="1" key="1">
    <citation type="journal article" date="2019" name="bioRxiv">
        <title>The Genome of the Zebra Mussel, Dreissena polymorpha: A Resource for Invasive Species Research.</title>
        <authorList>
            <person name="McCartney M.A."/>
            <person name="Auch B."/>
            <person name="Kono T."/>
            <person name="Mallez S."/>
            <person name="Zhang Y."/>
            <person name="Obille A."/>
            <person name="Becker A."/>
            <person name="Abrahante J.E."/>
            <person name="Garbe J."/>
            <person name="Badalamenti J.P."/>
            <person name="Herman A."/>
            <person name="Mangelson H."/>
            <person name="Liachko I."/>
            <person name="Sullivan S."/>
            <person name="Sone E.D."/>
            <person name="Koren S."/>
            <person name="Silverstein K.A.T."/>
            <person name="Beckman K.B."/>
            <person name="Gohl D.M."/>
        </authorList>
    </citation>
    <scope>NUCLEOTIDE SEQUENCE</scope>
    <source>
        <strain evidence="1">Duluth1</strain>
        <tissue evidence="1">Whole animal</tissue>
    </source>
</reference>
<evidence type="ECO:0000313" key="2">
    <source>
        <dbReference type="Proteomes" id="UP000828390"/>
    </source>
</evidence>
<evidence type="ECO:0000313" key="1">
    <source>
        <dbReference type="EMBL" id="KAH3693302.1"/>
    </source>
</evidence>
<keyword evidence="2" id="KW-1185">Reference proteome</keyword>
<comment type="caution">
    <text evidence="1">The sequence shown here is derived from an EMBL/GenBank/DDBJ whole genome shotgun (WGS) entry which is preliminary data.</text>
</comment>
<dbReference type="Proteomes" id="UP000828390">
    <property type="component" value="Unassembled WGS sequence"/>
</dbReference>
<reference evidence="1" key="2">
    <citation type="submission" date="2020-11" db="EMBL/GenBank/DDBJ databases">
        <authorList>
            <person name="McCartney M.A."/>
            <person name="Auch B."/>
            <person name="Kono T."/>
            <person name="Mallez S."/>
            <person name="Becker A."/>
            <person name="Gohl D.M."/>
            <person name="Silverstein K.A.T."/>
            <person name="Koren S."/>
            <person name="Bechman K.B."/>
            <person name="Herman A."/>
            <person name="Abrahante J.E."/>
            <person name="Garbe J."/>
        </authorList>
    </citation>
    <scope>NUCLEOTIDE SEQUENCE</scope>
    <source>
        <strain evidence="1">Duluth1</strain>
        <tissue evidence="1">Whole animal</tissue>
    </source>
</reference>
<name>A0A9D4BFM9_DREPO</name>
<gene>
    <name evidence="1" type="ORF">DPMN_192706</name>
</gene>
<sequence>MAKEVECVNDDADNELQSPNTDMKTVQAAWLAFVTANRNVDDNLVCIQCQHLCRVKYFSR</sequence>
<organism evidence="1 2">
    <name type="scientific">Dreissena polymorpha</name>
    <name type="common">Zebra mussel</name>
    <name type="synonym">Mytilus polymorpha</name>
    <dbReference type="NCBI Taxonomy" id="45954"/>
    <lineage>
        <taxon>Eukaryota</taxon>
        <taxon>Metazoa</taxon>
        <taxon>Spiralia</taxon>
        <taxon>Lophotrochozoa</taxon>
        <taxon>Mollusca</taxon>
        <taxon>Bivalvia</taxon>
        <taxon>Autobranchia</taxon>
        <taxon>Heteroconchia</taxon>
        <taxon>Euheterodonta</taxon>
        <taxon>Imparidentia</taxon>
        <taxon>Neoheterodontei</taxon>
        <taxon>Myida</taxon>
        <taxon>Dreissenoidea</taxon>
        <taxon>Dreissenidae</taxon>
        <taxon>Dreissena</taxon>
    </lineage>
</organism>
<proteinExistence type="predicted"/>
<protein>
    <submittedName>
        <fullName evidence="1">Uncharacterized protein</fullName>
    </submittedName>
</protein>
<dbReference type="EMBL" id="JAIWYP010000017">
    <property type="protein sequence ID" value="KAH3693302.1"/>
    <property type="molecule type" value="Genomic_DNA"/>
</dbReference>